<proteinExistence type="predicted"/>
<organism evidence="1 2">
    <name type="scientific">Rhododendron molle</name>
    <name type="common">Chinese azalea</name>
    <name type="synonym">Azalea mollis</name>
    <dbReference type="NCBI Taxonomy" id="49168"/>
    <lineage>
        <taxon>Eukaryota</taxon>
        <taxon>Viridiplantae</taxon>
        <taxon>Streptophyta</taxon>
        <taxon>Embryophyta</taxon>
        <taxon>Tracheophyta</taxon>
        <taxon>Spermatophyta</taxon>
        <taxon>Magnoliopsida</taxon>
        <taxon>eudicotyledons</taxon>
        <taxon>Gunneridae</taxon>
        <taxon>Pentapetalae</taxon>
        <taxon>asterids</taxon>
        <taxon>Ericales</taxon>
        <taxon>Ericaceae</taxon>
        <taxon>Ericoideae</taxon>
        <taxon>Rhodoreae</taxon>
        <taxon>Rhododendron</taxon>
    </lineage>
</organism>
<sequence length="161" mass="17743">MESFIPLFITLTPFLPSPPRPQGFDPLEAGEGRVTFPQGSLLSPNPDRRVLSLFSSLQPPSSPVDNFESCCVTPPCPLTRTLSIFSTVLPTVLLRVWSPVACASRTTNSPLWSRRFVDVIADVLLLALRVRRGSNGLPWNSVMCMWLRDSVSGHEHSIVAL</sequence>
<accession>A0ACC0P4F3</accession>
<protein>
    <submittedName>
        <fullName evidence="1">Uncharacterized protein</fullName>
    </submittedName>
</protein>
<name>A0ACC0P4F3_RHOML</name>
<gene>
    <name evidence="1" type="ORF">RHMOL_Rhmol04G0213000</name>
</gene>
<reference evidence="1" key="1">
    <citation type="submission" date="2022-02" db="EMBL/GenBank/DDBJ databases">
        <title>Plant Genome Project.</title>
        <authorList>
            <person name="Zhang R.-G."/>
        </authorList>
    </citation>
    <scope>NUCLEOTIDE SEQUENCE</scope>
    <source>
        <strain evidence="1">AT1</strain>
    </source>
</reference>
<keyword evidence="2" id="KW-1185">Reference proteome</keyword>
<evidence type="ECO:0000313" key="2">
    <source>
        <dbReference type="Proteomes" id="UP001062846"/>
    </source>
</evidence>
<comment type="caution">
    <text evidence="1">The sequence shown here is derived from an EMBL/GenBank/DDBJ whole genome shotgun (WGS) entry which is preliminary data.</text>
</comment>
<dbReference type="EMBL" id="CM046391">
    <property type="protein sequence ID" value="KAI8559914.1"/>
    <property type="molecule type" value="Genomic_DNA"/>
</dbReference>
<evidence type="ECO:0000313" key="1">
    <source>
        <dbReference type="EMBL" id="KAI8559914.1"/>
    </source>
</evidence>
<dbReference type="Proteomes" id="UP001062846">
    <property type="component" value="Chromosome 4"/>
</dbReference>